<evidence type="ECO:0000313" key="1">
    <source>
        <dbReference type="Proteomes" id="UP000887565"/>
    </source>
</evidence>
<evidence type="ECO:0000313" key="2">
    <source>
        <dbReference type="WBParaSite" id="nRc.2.0.1.t31084-RA"/>
    </source>
</evidence>
<dbReference type="AlphaFoldDB" id="A0A915JYB7"/>
<name>A0A915JYB7_ROMCU</name>
<reference evidence="2" key="1">
    <citation type="submission" date="2022-11" db="UniProtKB">
        <authorList>
            <consortium name="WormBaseParasite"/>
        </authorList>
    </citation>
    <scope>IDENTIFICATION</scope>
</reference>
<accession>A0A915JYB7</accession>
<proteinExistence type="predicted"/>
<dbReference type="WBParaSite" id="nRc.2.0.1.t31084-RA">
    <property type="protein sequence ID" value="nRc.2.0.1.t31084-RA"/>
    <property type="gene ID" value="nRc.2.0.1.g31084"/>
</dbReference>
<dbReference type="Proteomes" id="UP000887565">
    <property type="component" value="Unplaced"/>
</dbReference>
<organism evidence="1 2">
    <name type="scientific">Romanomermis culicivorax</name>
    <name type="common">Nematode worm</name>
    <dbReference type="NCBI Taxonomy" id="13658"/>
    <lineage>
        <taxon>Eukaryota</taxon>
        <taxon>Metazoa</taxon>
        <taxon>Ecdysozoa</taxon>
        <taxon>Nematoda</taxon>
        <taxon>Enoplea</taxon>
        <taxon>Dorylaimia</taxon>
        <taxon>Mermithida</taxon>
        <taxon>Mermithoidea</taxon>
        <taxon>Mermithidae</taxon>
        <taxon>Romanomermis</taxon>
    </lineage>
</organism>
<protein>
    <submittedName>
        <fullName evidence="2">Uncharacterized protein</fullName>
    </submittedName>
</protein>
<keyword evidence="1" id="KW-1185">Reference proteome</keyword>
<sequence length="557" mass="64555">MKIMEHGILDARRNSAACLYSRMNFDPMLLCIKILNPGNRDLMQQIEIMAKCQFSNNILQKSYVQLSHILINIESRSTILFEDRCSLLLLLESSEEHLNKRFKSFTISERFELLRLQLICSILINYRSIEAIIDQFVQYLPKLRILSKQVENSTTSNIPKNGILIRRGSTKTSKRFGSTFLGQIWLRVLELQRIFENQDHHQHHQLTVTSKSTPKMHRLAWKLNENLCPLLNILSTETAAAGCSMDFMLSDTWMGKNVILLPATALRYCENGKKLVVLRCDIGRIVFFDVERFVVVKCKEIPQYADVIDLNENEERIYFKCRLSNCEKLLYIYDMNTDQWSSCNFKDDQFSLSDSNKNSFIEPSCSRKNSMTKEVIISMTECTMFTVEKNIVAMMTKGETSLSVKWHGGSGRFTEYTGFLPYGQTINSIIGVDKTCESRNDPRITVFLDCNDRSIWEVEIDSRNGSKLDVRKLFNRVEEVRNVRLQWALKNRGFVQSSLCENSLRLAFVDRQGRQTFDKTMYVPPAAFSSKKRPYDPRLVILDDYIFFHVGDLTAQT</sequence>